<feature type="domain" description="CUE" evidence="3">
    <location>
        <begin position="436"/>
        <end position="479"/>
    </location>
</feature>
<dbReference type="InterPro" id="IPR003892">
    <property type="entry name" value="CUE"/>
</dbReference>
<dbReference type="EnsemblProtists" id="EKX43620">
    <property type="protein sequence ID" value="EKX43620"/>
    <property type="gene ID" value="GUITHDRAFT_140377"/>
</dbReference>
<dbReference type="PANTHER" id="PTHR21494:SF0">
    <property type="entry name" value="ACTIVATING SIGNAL COINTEGRATOR 1 COMPLEX SUBUNIT 2"/>
    <property type="match status" value="1"/>
</dbReference>
<sequence>MRRRKKKGGHEDGEGEEGVLGDQNQLPEEGSRARAVTVGRAKLKGKVAAEVKRSRKDPSNRCVVLAEEGGARGALMVAQAMPRQDGRVAVQYQHLDPKMDVSSLVSNKLMDKRIVFLSFLPMDNPGGAGDRNQTAEVLKILNESADRLLSLHLSHFWAHMMHDRQVETFLESFLRYRLRNFDDFEEDQFEGVTLDAVHELEEKVLMILLRASSPLGFGSELENGSYIAPSTHSQSIQRKLFNIPKILDISSVFSSVDYILTQKIIENLFSSQPVFHKDLEINIQRTAEAIDKSIVDIVEILQAERIQGDTLIDQVTFLADSALTILSFQRLFAPAVQSAIKLKLHLNVRAKAGLLDCLFSFLTGGTLDGESFAHILDVSRANDMQRVVSDVKQALQERSTSQIRILQDVKQLVTQSLQTKKSAVQSTNNKQGSATENRQRIEQVMEIFPDLGDYFVNEMLQAHQNDPSLVIQALLEDNVPPSLAHLDRSSKIADMTHKKVEKKTARLLPPQSAELRAGMEEIDLLASQFKFERSRVKGTREEEKLSEEEADALRQKTKHLIKLQHLDELREEIALAEAAVAAGRQDAEDRAARARARLEEEEAALWSQREDAHQYEDEYDDAFEAFASLDMGEGLAETEGRRRQRDAGGRNKEEEGEEEEEEEEELFMGIERNVNREGAEDEDDDEEARNAVPRGRGRGRGRGGAGRGAEAASAGASQEQKASRGRGWGRANARLTRRKEENKSAVSNHHRKDRAARKMRLAGMPA</sequence>
<evidence type="ECO:0000313" key="4">
    <source>
        <dbReference type="EMBL" id="EKX43620.1"/>
    </source>
</evidence>
<dbReference type="GeneID" id="17300199"/>
<dbReference type="KEGG" id="gtt:GUITHDRAFT_140377"/>
<dbReference type="OMA" id="LSQHEFW"/>
<keyword evidence="1" id="KW-0175">Coiled coil</keyword>
<evidence type="ECO:0000313" key="6">
    <source>
        <dbReference type="Proteomes" id="UP000011087"/>
    </source>
</evidence>
<feature type="compositionally biased region" description="Acidic residues" evidence="2">
    <location>
        <begin position="654"/>
        <end position="666"/>
    </location>
</feature>
<reference evidence="6" key="2">
    <citation type="submission" date="2012-11" db="EMBL/GenBank/DDBJ databases">
        <authorList>
            <person name="Kuo A."/>
            <person name="Curtis B.A."/>
            <person name="Tanifuji G."/>
            <person name="Burki F."/>
            <person name="Gruber A."/>
            <person name="Irimia M."/>
            <person name="Maruyama S."/>
            <person name="Arias M.C."/>
            <person name="Ball S.G."/>
            <person name="Gile G.H."/>
            <person name="Hirakawa Y."/>
            <person name="Hopkins J.F."/>
            <person name="Rensing S.A."/>
            <person name="Schmutz J."/>
            <person name="Symeonidi A."/>
            <person name="Elias M."/>
            <person name="Eveleigh R.J."/>
            <person name="Herman E.K."/>
            <person name="Klute M.J."/>
            <person name="Nakayama T."/>
            <person name="Obornik M."/>
            <person name="Reyes-Prieto A."/>
            <person name="Armbrust E.V."/>
            <person name="Aves S.J."/>
            <person name="Beiko R.G."/>
            <person name="Coutinho P."/>
            <person name="Dacks J.B."/>
            <person name="Durnford D.G."/>
            <person name="Fast N.M."/>
            <person name="Green B.R."/>
            <person name="Grisdale C."/>
            <person name="Hempe F."/>
            <person name="Henrissat B."/>
            <person name="Hoppner M.P."/>
            <person name="Ishida K.-I."/>
            <person name="Kim E."/>
            <person name="Koreny L."/>
            <person name="Kroth P.G."/>
            <person name="Liu Y."/>
            <person name="Malik S.-B."/>
            <person name="Maier U.G."/>
            <person name="McRose D."/>
            <person name="Mock T."/>
            <person name="Neilson J.A."/>
            <person name="Onodera N.T."/>
            <person name="Poole A.M."/>
            <person name="Pritham E.J."/>
            <person name="Richards T.A."/>
            <person name="Rocap G."/>
            <person name="Roy S.W."/>
            <person name="Sarai C."/>
            <person name="Schaack S."/>
            <person name="Shirato S."/>
            <person name="Slamovits C.H."/>
            <person name="Spencer D.F."/>
            <person name="Suzuki S."/>
            <person name="Worden A.Z."/>
            <person name="Zauner S."/>
            <person name="Barry K."/>
            <person name="Bell C."/>
            <person name="Bharti A.K."/>
            <person name="Crow J.A."/>
            <person name="Grimwood J."/>
            <person name="Kramer R."/>
            <person name="Lindquist E."/>
            <person name="Lucas S."/>
            <person name="Salamov A."/>
            <person name="McFadden G.I."/>
            <person name="Lane C.E."/>
            <person name="Keeling P.J."/>
            <person name="Gray M.W."/>
            <person name="Grigoriev I.V."/>
            <person name="Archibald J.M."/>
        </authorList>
    </citation>
    <scope>NUCLEOTIDE SEQUENCE</scope>
    <source>
        <strain evidence="6">CCMP2712</strain>
    </source>
</reference>
<evidence type="ECO:0000259" key="3">
    <source>
        <dbReference type="PROSITE" id="PS51140"/>
    </source>
</evidence>
<keyword evidence="6" id="KW-1185">Reference proteome</keyword>
<dbReference type="SMART" id="SM00546">
    <property type="entry name" value="CUE"/>
    <property type="match status" value="1"/>
</dbReference>
<feature type="region of interest" description="Disordered" evidence="2">
    <location>
        <begin position="1"/>
        <end position="39"/>
    </location>
</feature>
<dbReference type="Gene3D" id="1.10.8.10">
    <property type="entry name" value="DNA helicase RuvA subunit, C-terminal domain"/>
    <property type="match status" value="1"/>
</dbReference>
<feature type="coiled-coil region" evidence="1">
    <location>
        <begin position="536"/>
        <end position="618"/>
    </location>
</feature>
<dbReference type="CDD" id="cd14364">
    <property type="entry name" value="CUE_ASCC2"/>
    <property type="match status" value="1"/>
</dbReference>
<gene>
    <name evidence="4" type="ORF">GUITHDRAFT_140377</name>
</gene>
<dbReference type="PaxDb" id="55529-EKX43620"/>
<dbReference type="RefSeq" id="XP_005830600.1">
    <property type="nucleotide sequence ID" value="XM_005830543.1"/>
</dbReference>
<dbReference type="eggNOG" id="KOG4501">
    <property type="taxonomic scope" value="Eukaryota"/>
</dbReference>
<dbReference type="EMBL" id="JH993009">
    <property type="protein sequence ID" value="EKX43620.1"/>
    <property type="molecule type" value="Genomic_DNA"/>
</dbReference>
<dbReference type="AlphaFoldDB" id="L1J6A0"/>
<dbReference type="PROSITE" id="PS51140">
    <property type="entry name" value="CUE"/>
    <property type="match status" value="1"/>
</dbReference>
<feature type="region of interest" description="Disordered" evidence="2">
    <location>
        <begin position="633"/>
        <end position="766"/>
    </location>
</feature>
<dbReference type="STRING" id="905079.L1J6A0"/>
<evidence type="ECO:0000313" key="5">
    <source>
        <dbReference type="EnsemblProtists" id="EKX43620"/>
    </source>
</evidence>
<dbReference type="Pfam" id="PF02845">
    <property type="entry name" value="CUE"/>
    <property type="match status" value="1"/>
</dbReference>
<accession>L1J6A0</accession>
<dbReference type="InterPro" id="IPR052586">
    <property type="entry name" value="ASCC2"/>
</dbReference>
<evidence type="ECO:0000256" key="2">
    <source>
        <dbReference type="SAM" id="MobiDB-lite"/>
    </source>
</evidence>
<reference evidence="5" key="3">
    <citation type="submission" date="2015-06" db="UniProtKB">
        <authorList>
            <consortium name="EnsemblProtists"/>
        </authorList>
    </citation>
    <scope>IDENTIFICATION</scope>
</reference>
<proteinExistence type="predicted"/>
<dbReference type="SUPFAM" id="SSF46934">
    <property type="entry name" value="UBA-like"/>
    <property type="match status" value="1"/>
</dbReference>
<reference evidence="4 6" key="1">
    <citation type="journal article" date="2012" name="Nature">
        <title>Algal genomes reveal evolutionary mosaicism and the fate of nucleomorphs.</title>
        <authorList>
            <consortium name="DOE Joint Genome Institute"/>
            <person name="Curtis B.A."/>
            <person name="Tanifuji G."/>
            <person name="Burki F."/>
            <person name="Gruber A."/>
            <person name="Irimia M."/>
            <person name="Maruyama S."/>
            <person name="Arias M.C."/>
            <person name="Ball S.G."/>
            <person name="Gile G.H."/>
            <person name="Hirakawa Y."/>
            <person name="Hopkins J.F."/>
            <person name="Kuo A."/>
            <person name="Rensing S.A."/>
            <person name="Schmutz J."/>
            <person name="Symeonidi A."/>
            <person name="Elias M."/>
            <person name="Eveleigh R.J."/>
            <person name="Herman E.K."/>
            <person name="Klute M.J."/>
            <person name="Nakayama T."/>
            <person name="Obornik M."/>
            <person name="Reyes-Prieto A."/>
            <person name="Armbrust E.V."/>
            <person name="Aves S.J."/>
            <person name="Beiko R.G."/>
            <person name="Coutinho P."/>
            <person name="Dacks J.B."/>
            <person name="Durnford D.G."/>
            <person name="Fast N.M."/>
            <person name="Green B.R."/>
            <person name="Grisdale C.J."/>
            <person name="Hempel F."/>
            <person name="Henrissat B."/>
            <person name="Hoppner M.P."/>
            <person name="Ishida K."/>
            <person name="Kim E."/>
            <person name="Koreny L."/>
            <person name="Kroth P.G."/>
            <person name="Liu Y."/>
            <person name="Malik S.B."/>
            <person name="Maier U.G."/>
            <person name="McRose D."/>
            <person name="Mock T."/>
            <person name="Neilson J.A."/>
            <person name="Onodera N.T."/>
            <person name="Poole A.M."/>
            <person name="Pritham E.J."/>
            <person name="Richards T.A."/>
            <person name="Rocap G."/>
            <person name="Roy S.W."/>
            <person name="Sarai C."/>
            <person name="Schaack S."/>
            <person name="Shirato S."/>
            <person name="Slamovits C.H."/>
            <person name="Spencer D.F."/>
            <person name="Suzuki S."/>
            <person name="Worden A.Z."/>
            <person name="Zauner S."/>
            <person name="Barry K."/>
            <person name="Bell C."/>
            <person name="Bharti A.K."/>
            <person name="Crow J.A."/>
            <person name="Grimwood J."/>
            <person name="Kramer R."/>
            <person name="Lindquist E."/>
            <person name="Lucas S."/>
            <person name="Salamov A."/>
            <person name="McFadden G.I."/>
            <person name="Lane C.E."/>
            <person name="Keeling P.J."/>
            <person name="Gray M.W."/>
            <person name="Grigoriev I.V."/>
            <person name="Archibald J.M."/>
        </authorList>
    </citation>
    <scope>NUCLEOTIDE SEQUENCE</scope>
    <source>
        <strain evidence="4 6">CCMP2712</strain>
    </source>
</reference>
<name>L1J6A0_GUITC</name>
<dbReference type="PANTHER" id="PTHR21494">
    <property type="entry name" value="ACTIVATING SIGNAL COINTEGRATOR 1 COMPLEX SUBUNIT 2 ASC-1 COMPLEX SUBUNIT P100"/>
    <property type="match status" value="1"/>
</dbReference>
<dbReference type="HOGENOM" id="CLU_364673_0_0_1"/>
<feature type="compositionally biased region" description="Basic residues" evidence="2">
    <location>
        <begin position="748"/>
        <end position="760"/>
    </location>
</feature>
<protein>
    <recommendedName>
        <fullName evidence="3">CUE domain-containing protein</fullName>
    </recommendedName>
</protein>
<evidence type="ECO:0000256" key="1">
    <source>
        <dbReference type="SAM" id="Coils"/>
    </source>
</evidence>
<dbReference type="Proteomes" id="UP000011087">
    <property type="component" value="Unassembled WGS sequence"/>
</dbReference>
<organism evidence="4">
    <name type="scientific">Guillardia theta (strain CCMP2712)</name>
    <name type="common">Cryptophyte</name>
    <dbReference type="NCBI Taxonomy" id="905079"/>
    <lineage>
        <taxon>Eukaryota</taxon>
        <taxon>Cryptophyceae</taxon>
        <taxon>Pyrenomonadales</taxon>
        <taxon>Geminigeraceae</taxon>
        <taxon>Guillardia</taxon>
    </lineage>
</organism>
<dbReference type="InterPro" id="IPR041800">
    <property type="entry name" value="ASCC2_CUE"/>
</dbReference>
<feature type="compositionally biased region" description="Basic and acidic residues" evidence="2">
    <location>
        <begin position="638"/>
        <end position="653"/>
    </location>
</feature>
<dbReference type="InterPro" id="IPR009060">
    <property type="entry name" value="UBA-like_sf"/>
</dbReference>
<dbReference type="GO" id="GO:0043130">
    <property type="term" value="F:ubiquitin binding"/>
    <property type="evidence" value="ECO:0007669"/>
    <property type="project" value="InterPro"/>
</dbReference>
<dbReference type="OrthoDB" id="5577209at2759"/>